<evidence type="ECO:0000313" key="1">
    <source>
        <dbReference type="EMBL" id="EKX35500.1"/>
    </source>
</evidence>
<accession>L1II56</accession>
<dbReference type="PaxDb" id="55529-EKX35500"/>
<evidence type="ECO:0000313" key="3">
    <source>
        <dbReference type="Proteomes" id="UP000011087"/>
    </source>
</evidence>
<sequence length="114" mass="12722">MANKDNSDLSIETRIMHAPCRPAPRKIFEDFFGSSSLTACPVTNKKNLRVDFNIGLDQAHSSDWMDVFEGIHFMQAISASSEQYIHASTEEGGGECWDCLPGRGKRLSDKIDLE</sequence>
<dbReference type="AlphaFoldDB" id="L1II56"/>
<reference evidence="1 3" key="1">
    <citation type="journal article" date="2012" name="Nature">
        <title>Algal genomes reveal evolutionary mosaicism and the fate of nucleomorphs.</title>
        <authorList>
            <consortium name="DOE Joint Genome Institute"/>
            <person name="Curtis B.A."/>
            <person name="Tanifuji G."/>
            <person name="Burki F."/>
            <person name="Gruber A."/>
            <person name="Irimia M."/>
            <person name="Maruyama S."/>
            <person name="Arias M.C."/>
            <person name="Ball S.G."/>
            <person name="Gile G.H."/>
            <person name="Hirakawa Y."/>
            <person name="Hopkins J.F."/>
            <person name="Kuo A."/>
            <person name="Rensing S.A."/>
            <person name="Schmutz J."/>
            <person name="Symeonidi A."/>
            <person name="Elias M."/>
            <person name="Eveleigh R.J."/>
            <person name="Herman E.K."/>
            <person name="Klute M.J."/>
            <person name="Nakayama T."/>
            <person name="Obornik M."/>
            <person name="Reyes-Prieto A."/>
            <person name="Armbrust E.V."/>
            <person name="Aves S.J."/>
            <person name="Beiko R.G."/>
            <person name="Coutinho P."/>
            <person name="Dacks J.B."/>
            <person name="Durnford D.G."/>
            <person name="Fast N.M."/>
            <person name="Green B.R."/>
            <person name="Grisdale C.J."/>
            <person name="Hempel F."/>
            <person name="Henrissat B."/>
            <person name="Hoppner M.P."/>
            <person name="Ishida K."/>
            <person name="Kim E."/>
            <person name="Koreny L."/>
            <person name="Kroth P.G."/>
            <person name="Liu Y."/>
            <person name="Malik S.B."/>
            <person name="Maier U.G."/>
            <person name="McRose D."/>
            <person name="Mock T."/>
            <person name="Neilson J.A."/>
            <person name="Onodera N.T."/>
            <person name="Poole A.M."/>
            <person name="Pritham E.J."/>
            <person name="Richards T.A."/>
            <person name="Rocap G."/>
            <person name="Roy S.W."/>
            <person name="Sarai C."/>
            <person name="Schaack S."/>
            <person name="Shirato S."/>
            <person name="Slamovits C.H."/>
            <person name="Spencer D.F."/>
            <person name="Suzuki S."/>
            <person name="Worden A.Z."/>
            <person name="Zauner S."/>
            <person name="Barry K."/>
            <person name="Bell C."/>
            <person name="Bharti A.K."/>
            <person name="Crow J.A."/>
            <person name="Grimwood J."/>
            <person name="Kramer R."/>
            <person name="Lindquist E."/>
            <person name="Lucas S."/>
            <person name="Salamov A."/>
            <person name="McFadden G.I."/>
            <person name="Lane C.E."/>
            <person name="Keeling P.J."/>
            <person name="Gray M.W."/>
            <person name="Grigoriev I.V."/>
            <person name="Archibald J.M."/>
        </authorList>
    </citation>
    <scope>NUCLEOTIDE SEQUENCE</scope>
    <source>
        <strain evidence="1 3">CCMP2712</strain>
    </source>
</reference>
<organism evidence="1">
    <name type="scientific">Guillardia theta (strain CCMP2712)</name>
    <name type="common">Cryptophyte</name>
    <dbReference type="NCBI Taxonomy" id="905079"/>
    <lineage>
        <taxon>Eukaryota</taxon>
        <taxon>Cryptophyceae</taxon>
        <taxon>Pyrenomonadales</taxon>
        <taxon>Geminigeraceae</taxon>
        <taxon>Guillardia</taxon>
    </lineage>
</organism>
<proteinExistence type="predicted"/>
<name>L1II56_GUITC</name>
<reference evidence="2" key="3">
    <citation type="submission" date="2016-03" db="UniProtKB">
        <authorList>
            <consortium name="EnsemblProtists"/>
        </authorList>
    </citation>
    <scope>IDENTIFICATION</scope>
</reference>
<keyword evidence="3" id="KW-1185">Reference proteome</keyword>
<dbReference type="EnsemblProtists" id="EKX35500">
    <property type="protein sequence ID" value="EKX35500"/>
    <property type="gene ID" value="GUITHDRAFT_146425"/>
</dbReference>
<dbReference type="GeneID" id="17292228"/>
<evidence type="ECO:0000313" key="2">
    <source>
        <dbReference type="EnsemblProtists" id="EKX35500"/>
    </source>
</evidence>
<dbReference type="HOGENOM" id="CLU_2125810_0_0_1"/>
<dbReference type="RefSeq" id="XP_005822480.1">
    <property type="nucleotide sequence ID" value="XM_005822423.1"/>
</dbReference>
<dbReference type="EMBL" id="JH993089">
    <property type="protein sequence ID" value="EKX35500.1"/>
    <property type="molecule type" value="Genomic_DNA"/>
</dbReference>
<reference evidence="3" key="2">
    <citation type="submission" date="2012-11" db="EMBL/GenBank/DDBJ databases">
        <authorList>
            <person name="Kuo A."/>
            <person name="Curtis B.A."/>
            <person name="Tanifuji G."/>
            <person name="Burki F."/>
            <person name="Gruber A."/>
            <person name="Irimia M."/>
            <person name="Maruyama S."/>
            <person name="Arias M.C."/>
            <person name="Ball S.G."/>
            <person name="Gile G.H."/>
            <person name="Hirakawa Y."/>
            <person name="Hopkins J.F."/>
            <person name="Rensing S.A."/>
            <person name="Schmutz J."/>
            <person name="Symeonidi A."/>
            <person name="Elias M."/>
            <person name="Eveleigh R.J."/>
            <person name="Herman E.K."/>
            <person name="Klute M.J."/>
            <person name="Nakayama T."/>
            <person name="Obornik M."/>
            <person name="Reyes-Prieto A."/>
            <person name="Armbrust E.V."/>
            <person name="Aves S.J."/>
            <person name="Beiko R.G."/>
            <person name="Coutinho P."/>
            <person name="Dacks J.B."/>
            <person name="Durnford D.G."/>
            <person name="Fast N.M."/>
            <person name="Green B.R."/>
            <person name="Grisdale C."/>
            <person name="Hempe F."/>
            <person name="Henrissat B."/>
            <person name="Hoppner M.P."/>
            <person name="Ishida K.-I."/>
            <person name="Kim E."/>
            <person name="Koreny L."/>
            <person name="Kroth P.G."/>
            <person name="Liu Y."/>
            <person name="Malik S.-B."/>
            <person name="Maier U.G."/>
            <person name="McRose D."/>
            <person name="Mock T."/>
            <person name="Neilson J.A."/>
            <person name="Onodera N.T."/>
            <person name="Poole A.M."/>
            <person name="Pritham E.J."/>
            <person name="Richards T.A."/>
            <person name="Rocap G."/>
            <person name="Roy S.W."/>
            <person name="Sarai C."/>
            <person name="Schaack S."/>
            <person name="Shirato S."/>
            <person name="Slamovits C.H."/>
            <person name="Spencer D.F."/>
            <person name="Suzuki S."/>
            <person name="Worden A.Z."/>
            <person name="Zauner S."/>
            <person name="Barry K."/>
            <person name="Bell C."/>
            <person name="Bharti A.K."/>
            <person name="Crow J.A."/>
            <person name="Grimwood J."/>
            <person name="Kramer R."/>
            <person name="Lindquist E."/>
            <person name="Lucas S."/>
            <person name="Salamov A."/>
            <person name="McFadden G.I."/>
            <person name="Lane C.E."/>
            <person name="Keeling P.J."/>
            <person name="Gray M.W."/>
            <person name="Grigoriev I.V."/>
            <person name="Archibald J.M."/>
        </authorList>
    </citation>
    <scope>NUCLEOTIDE SEQUENCE</scope>
    <source>
        <strain evidence="3">CCMP2712</strain>
    </source>
</reference>
<dbReference type="Proteomes" id="UP000011087">
    <property type="component" value="Unassembled WGS sequence"/>
</dbReference>
<dbReference type="KEGG" id="gtt:GUITHDRAFT_146425"/>
<protein>
    <submittedName>
        <fullName evidence="1 2">Uncharacterized protein</fullName>
    </submittedName>
</protein>
<gene>
    <name evidence="1" type="ORF">GUITHDRAFT_146425</name>
</gene>